<dbReference type="InterPro" id="IPR007627">
    <property type="entry name" value="RNA_pol_sigma70_r2"/>
</dbReference>
<dbReference type="GO" id="GO:0016987">
    <property type="term" value="F:sigma factor activity"/>
    <property type="evidence" value="ECO:0007669"/>
    <property type="project" value="UniProtKB-KW"/>
</dbReference>
<dbReference type="InterPro" id="IPR014284">
    <property type="entry name" value="RNA_pol_sigma-70_dom"/>
</dbReference>
<evidence type="ECO:0000259" key="6">
    <source>
        <dbReference type="Pfam" id="PF08281"/>
    </source>
</evidence>
<dbReference type="Pfam" id="PF08281">
    <property type="entry name" value="Sigma70_r4_2"/>
    <property type="match status" value="1"/>
</dbReference>
<dbReference type="NCBIfam" id="TIGR02937">
    <property type="entry name" value="sigma70-ECF"/>
    <property type="match status" value="1"/>
</dbReference>
<keyword evidence="4" id="KW-0804">Transcription</keyword>
<evidence type="ECO:0000313" key="7">
    <source>
        <dbReference type="EMBL" id="RXG24757.1"/>
    </source>
</evidence>
<proteinExistence type="inferred from homology"/>
<dbReference type="CDD" id="cd06171">
    <property type="entry name" value="Sigma70_r4"/>
    <property type="match status" value="1"/>
</dbReference>
<dbReference type="InterPro" id="IPR013325">
    <property type="entry name" value="RNA_pol_sigma_r2"/>
</dbReference>
<protein>
    <submittedName>
        <fullName evidence="7">RNA polymerase sigma-70 factor (ECF subfamily)</fullName>
    </submittedName>
</protein>
<dbReference type="PANTHER" id="PTHR43133">
    <property type="entry name" value="RNA POLYMERASE ECF-TYPE SIGMA FACTO"/>
    <property type="match status" value="1"/>
</dbReference>
<evidence type="ECO:0000256" key="1">
    <source>
        <dbReference type="ARBA" id="ARBA00010641"/>
    </source>
</evidence>
<evidence type="ECO:0000259" key="5">
    <source>
        <dbReference type="Pfam" id="PF04542"/>
    </source>
</evidence>
<dbReference type="InterPro" id="IPR039425">
    <property type="entry name" value="RNA_pol_sigma-70-like"/>
</dbReference>
<keyword evidence="8" id="KW-1185">Reference proteome</keyword>
<keyword evidence="2" id="KW-0805">Transcription regulation</keyword>
<evidence type="ECO:0000256" key="3">
    <source>
        <dbReference type="ARBA" id="ARBA00023082"/>
    </source>
</evidence>
<keyword evidence="3" id="KW-0731">Sigma factor</keyword>
<feature type="domain" description="RNA polymerase sigma factor 70 region 4 type 2" evidence="6">
    <location>
        <begin position="139"/>
        <end position="189"/>
    </location>
</feature>
<evidence type="ECO:0000256" key="2">
    <source>
        <dbReference type="ARBA" id="ARBA00023015"/>
    </source>
</evidence>
<comment type="caution">
    <text evidence="7">The sequence shown here is derived from an EMBL/GenBank/DDBJ whole genome shotgun (WGS) entry which is preliminary data.</text>
</comment>
<dbReference type="AlphaFoldDB" id="A0A4Q0PD63"/>
<dbReference type="Gene3D" id="1.10.1740.10">
    <property type="match status" value="1"/>
</dbReference>
<dbReference type="PANTHER" id="PTHR43133:SF46">
    <property type="entry name" value="RNA POLYMERASE SIGMA-70 FACTOR ECF SUBFAMILY"/>
    <property type="match status" value="1"/>
</dbReference>
<evidence type="ECO:0000256" key="4">
    <source>
        <dbReference type="ARBA" id="ARBA00023163"/>
    </source>
</evidence>
<name>A0A4Q0PD63_9FLAO</name>
<dbReference type="InterPro" id="IPR013324">
    <property type="entry name" value="RNA_pol_sigma_r3/r4-like"/>
</dbReference>
<sequence>MIKFCVYISEGSFKPSFVKVISFFNNEKQLIKKAANGNRDAQRALYNLHAPKMLSVCRRYLKDVMQAEEAMCNGFLKVFKNLKSFRDEGSFEGWIRRIMVNESISYLRKEEKITFTDLKEDFSDASYSPQDSDLEVEHIQALIDELPEGYRAVFVMYAVEGYKHQEIAKLLEISESTSKSQLFKARKLLQFKLKESNSYLYGTDEI</sequence>
<dbReference type="InterPro" id="IPR013249">
    <property type="entry name" value="RNA_pol_sigma70_r4_t2"/>
</dbReference>
<evidence type="ECO:0000313" key="8">
    <source>
        <dbReference type="Proteomes" id="UP000289238"/>
    </source>
</evidence>
<dbReference type="Proteomes" id="UP000289238">
    <property type="component" value="Unassembled WGS sequence"/>
</dbReference>
<dbReference type="SUPFAM" id="SSF88946">
    <property type="entry name" value="Sigma2 domain of RNA polymerase sigma factors"/>
    <property type="match status" value="1"/>
</dbReference>
<dbReference type="InterPro" id="IPR036388">
    <property type="entry name" value="WH-like_DNA-bd_sf"/>
</dbReference>
<dbReference type="GO" id="GO:0003677">
    <property type="term" value="F:DNA binding"/>
    <property type="evidence" value="ECO:0007669"/>
    <property type="project" value="InterPro"/>
</dbReference>
<comment type="similarity">
    <text evidence="1">Belongs to the sigma-70 factor family. ECF subfamily.</text>
</comment>
<accession>A0A4Q0PD63</accession>
<gene>
    <name evidence="7" type="ORF">DSM00_552</name>
</gene>
<dbReference type="GO" id="GO:0006352">
    <property type="term" value="P:DNA-templated transcription initiation"/>
    <property type="evidence" value="ECO:0007669"/>
    <property type="project" value="InterPro"/>
</dbReference>
<dbReference type="Pfam" id="PF04542">
    <property type="entry name" value="Sigma70_r2"/>
    <property type="match status" value="1"/>
</dbReference>
<feature type="domain" description="RNA polymerase sigma-70 region 2" evidence="5">
    <location>
        <begin position="45"/>
        <end position="111"/>
    </location>
</feature>
<dbReference type="SUPFAM" id="SSF88659">
    <property type="entry name" value="Sigma3 and sigma4 domains of RNA polymerase sigma factors"/>
    <property type="match status" value="1"/>
</dbReference>
<dbReference type="EMBL" id="QOVM01000001">
    <property type="protein sequence ID" value="RXG24757.1"/>
    <property type="molecule type" value="Genomic_DNA"/>
</dbReference>
<dbReference type="Gene3D" id="1.10.10.10">
    <property type="entry name" value="Winged helix-like DNA-binding domain superfamily/Winged helix DNA-binding domain"/>
    <property type="match status" value="1"/>
</dbReference>
<organism evidence="7 8">
    <name type="scientific">Leeuwenhoekiella aequorea</name>
    <dbReference type="NCBI Taxonomy" id="283736"/>
    <lineage>
        <taxon>Bacteria</taxon>
        <taxon>Pseudomonadati</taxon>
        <taxon>Bacteroidota</taxon>
        <taxon>Flavobacteriia</taxon>
        <taxon>Flavobacteriales</taxon>
        <taxon>Flavobacteriaceae</taxon>
        <taxon>Leeuwenhoekiella</taxon>
    </lineage>
</organism>
<reference evidence="7 8" key="1">
    <citation type="submission" date="2018-07" db="EMBL/GenBank/DDBJ databases">
        <title>Leeuwenhoekiella genomics.</title>
        <authorList>
            <person name="Tahon G."/>
            <person name="Willems A."/>
        </authorList>
    </citation>
    <scope>NUCLEOTIDE SEQUENCE [LARGE SCALE GENOMIC DNA]</scope>
    <source>
        <strain evidence="7 8">LMG 22550</strain>
    </source>
</reference>